<reference evidence="3" key="1">
    <citation type="submission" date="2019-04" db="EMBL/GenBank/DDBJ databases">
        <title>Evolution of Biomass-Degrading Anaerobic Consortia Revealed by Metagenomics.</title>
        <authorList>
            <person name="Peng X."/>
        </authorList>
    </citation>
    <scope>NUCLEOTIDE SEQUENCE</scope>
    <source>
        <strain evidence="3">SIG66</strain>
    </source>
</reference>
<dbReference type="InterPro" id="IPR004518">
    <property type="entry name" value="MazG-like_dom"/>
</dbReference>
<keyword evidence="1" id="KW-0175">Coiled coil</keyword>
<dbReference type="Pfam" id="PF03819">
    <property type="entry name" value="MazG"/>
    <property type="match status" value="1"/>
</dbReference>
<organism evidence="3 4">
    <name type="scientific">Candidatus Avelusimicrobium gallicola</name>
    <dbReference type="NCBI Taxonomy" id="2562704"/>
    <lineage>
        <taxon>Bacteria</taxon>
        <taxon>Pseudomonadati</taxon>
        <taxon>Elusimicrobiota</taxon>
        <taxon>Elusimicrobia</taxon>
        <taxon>Elusimicrobiales</taxon>
        <taxon>Elusimicrobiaceae</taxon>
        <taxon>Candidatus Avelusimicrobium</taxon>
    </lineage>
</organism>
<feature type="domain" description="NTP pyrophosphohydrolase MazG-like" evidence="2">
    <location>
        <begin position="27"/>
        <end position="100"/>
    </location>
</feature>
<evidence type="ECO:0000313" key="4">
    <source>
        <dbReference type="Proteomes" id="UP000725649"/>
    </source>
</evidence>
<dbReference type="Proteomes" id="UP000725649">
    <property type="component" value="Unassembled WGS sequence"/>
</dbReference>
<dbReference type="GO" id="GO:0046081">
    <property type="term" value="P:dUTP catabolic process"/>
    <property type="evidence" value="ECO:0007669"/>
    <property type="project" value="TreeGrafter"/>
</dbReference>
<dbReference type="GO" id="GO:0047429">
    <property type="term" value="F:nucleoside triphosphate diphosphatase activity"/>
    <property type="evidence" value="ECO:0007669"/>
    <property type="project" value="TreeGrafter"/>
</dbReference>
<dbReference type="GO" id="GO:0046052">
    <property type="term" value="P:UTP catabolic process"/>
    <property type="evidence" value="ECO:0007669"/>
    <property type="project" value="TreeGrafter"/>
</dbReference>
<protein>
    <submittedName>
        <fullName evidence="3">MazG family protein</fullName>
    </submittedName>
</protein>
<evidence type="ECO:0000313" key="3">
    <source>
        <dbReference type="EMBL" id="MBE6420978.1"/>
    </source>
</evidence>
<dbReference type="SUPFAM" id="SSF101386">
    <property type="entry name" value="all-alpha NTP pyrophosphatases"/>
    <property type="match status" value="1"/>
</dbReference>
<name>A0A928DP58_9BACT</name>
<dbReference type="GO" id="GO:0046076">
    <property type="term" value="P:dTTP catabolic process"/>
    <property type="evidence" value="ECO:0007669"/>
    <property type="project" value="TreeGrafter"/>
</dbReference>
<comment type="caution">
    <text evidence="3">The sequence shown here is derived from an EMBL/GenBank/DDBJ whole genome shotgun (WGS) entry which is preliminary data.</text>
</comment>
<dbReference type="Gene3D" id="1.10.287.1080">
    <property type="entry name" value="MazG-like"/>
    <property type="match status" value="1"/>
</dbReference>
<evidence type="ECO:0000256" key="1">
    <source>
        <dbReference type="SAM" id="Coils"/>
    </source>
</evidence>
<dbReference type="FunFam" id="1.10.287.1080:FF:000001">
    <property type="entry name" value="Nucleoside triphosphate pyrophosphohydrolase"/>
    <property type="match status" value="1"/>
</dbReference>
<dbReference type="EMBL" id="SUVG01000003">
    <property type="protein sequence ID" value="MBE6420978.1"/>
    <property type="molecule type" value="Genomic_DNA"/>
</dbReference>
<proteinExistence type="predicted"/>
<dbReference type="GO" id="GO:0006950">
    <property type="term" value="P:response to stress"/>
    <property type="evidence" value="ECO:0007669"/>
    <property type="project" value="UniProtKB-ARBA"/>
</dbReference>
<dbReference type="GO" id="GO:0046061">
    <property type="term" value="P:dATP catabolic process"/>
    <property type="evidence" value="ECO:0007669"/>
    <property type="project" value="TreeGrafter"/>
</dbReference>
<feature type="coiled-coil region" evidence="1">
    <location>
        <begin position="26"/>
        <end position="53"/>
    </location>
</feature>
<dbReference type="GO" id="GO:0006203">
    <property type="term" value="P:dGTP catabolic process"/>
    <property type="evidence" value="ECO:0007669"/>
    <property type="project" value="TreeGrafter"/>
</dbReference>
<evidence type="ECO:0000259" key="2">
    <source>
        <dbReference type="Pfam" id="PF03819"/>
    </source>
</evidence>
<dbReference type="NCBIfam" id="TIGR00444">
    <property type="entry name" value="mazG"/>
    <property type="match status" value="1"/>
</dbReference>
<dbReference type="GO" id="GO:0046047">
    <property type="term" value="P:TTP catabolic process"/>
    <property type="evidence" value="ECO:0007669"/>
    <property type="project" value="TreeGrafter"/>
</dbReference>
<dbReference type="PANTHER" id="PTHR30522:SF0">
    <property type="entry name" value="NUCLEOSIDE TRIPHOSPHATE PYROPHOSPHOHYDROLASE"/>
    <property type="match status" value="1"/>
</dbReference>
<dbReference type="AlphaFoldDB" id="A0A928DP58"/>
<dbReference type="InterPro" id="IPR048015">
    <property type="entry name" value="NTP-PPase_MazG-like_N"/>
</dbReference>
<dbReference type="CDD" id="cd11528">
    <property type="entry name" value="NTP-PPase_MazG_Nterm"/>
    <property type="match status" value="1"/>
</dbReference>
<sequence>MKPTFNDLVETFAILRGPNGCPWDKKQTHETLIKCLQNEAQELIDAINNKDDENMKEELGDVLLQVLIHSQIAAEEGKFTIEDVITGLYDKLHRRHPHVFGDGAKASTPEEALALWKEMKKKERAEK</sequence>
<accession>A0A928DP58</accession>
<gene>
    <name evidence="3" type="ORF">E7027_02395</name>
</gene>
<dbReference type="PANTHER" id="PTHR30522">
    <property type="entry name" value="NUCLEOSIDE TRIPHOSPHATE PYROPHOSPHOHYDROLASE"/>
    <property type="match status" value="1"/>
</dbReference>
<dbReference type="InterPro" id="IPR011551">
    <property type="entry name" value="NTP_PyrPHydrolase_MazG"/>
</dbReference>